<sequence>MEGDGSGRIGIAVDIQLTPNGNTRLHIAARDGDLRSVNDILQDFPSHLPSLCEQNSKDETPLHMAAREGKAAIVEAMIDRAQILEGELETMLRATNVDDDTALHMAARNCHLESEEDNGSYLKVVKLLIDNDKERKHLPNVNKETPLYLAAERGNKGVAIVDTLVNTCTSLTYSGPHERTALHAAAIKDFTGEGIKRLLDWKEDLEWKKLLINQADAYGWTPLHYAACVGNENGVKELLLRMDISGLYTKTKNKDVAQHSALHIAAAHGHVPVLKEMLNRDQNCWEMVNCEGQNVLHIAVDMNKESVIEFIVSKPWVRYLINQKDSIAANTPLHLLIASDCKVKELWEHKKADWHAFNYKNMTPVDLAKANFKEGRMSTFAATYIIMDDTFMDSGIGGGRNIACNAHGNLAKLEAKSKREKKKREEEKEIIENTTKELATIVIVAALIATITFAATFTIPGGYDPNPGAKQGMAILVREAAFKAFAITNTIAMVSSVTSIFLCITASFYNQGGKDTRRLKNRSAAALFFLLVALFVVMAAIIAAAFAVLAHSVAVIASICIITCFYFTINLYELIKIIYVWREHEASKELAV</sequence>
<gene>
    <name evidence="1" type="ORF">Vadar_004810</name>
</gene>
<dbReference type="EMBL" id="CM037151">
    <property type="protein sequence ID" value="KAH7842392.1"/>
    <property type="molecule type" value="Genomic_DNA"/>
</dbReference>
<comment type="caution">
    <text evidence="1">The sequence shown here is derived from an EMBL/GenBank/DDBJ whole genome shotgun (WGS) entry which is preliminary data.</text>
</comment>
<proteinExistence type="predicted"/>
<organism evidence="1 2">
    <name type="scientific">Vaccinium darrowii</name>
    <dbReference type="NCBI Taxonomy" id="229202"/>
    <lineage>
        <taxon>Eukaryota</taxon>
        <taxon>Viridiplantae</taxon>
        <taxon>Streptophyta</taxon>
        <taxon>Embryophyta</taxon>
        <taxon>Tracheophyta</taxon>
        <taxon>Spermatophyta</taxon>
        <taxon>Magnoliopsida</taxon>
        <taxon>eudicotyledons</taxon>
        <taxon>Gunneridae</taxon>
        <taxon>Pentapetalae</taxon>
        <taxon>asterids</taxon>
        <taxon>Ericales</taxon>
        <taxon>Ericaceae</taxon>
        <taxon>Vaccinioideae</taxon>
        <taxon>Vaccinieae</taxon>
        <taxon>Vaccinium</taxon>
    </lineage>
</organism>
<evidence type="ECO:0000313" key="2">
    <source>
        <dbReference type="Proteomes" id="UP000828048"/>
    </source>
</evidence>
<reference evidence="1 2" key="1">
    <citation type="journal article" date="2021" name="Hortic Res">
        <title>High-quality reference genome and annotation aids understanding of berry development for evergreen blueberry (Vaccinium darrowii).</title>
        <authorList>
            <person name="Yu J."/>
            <person name="Hulse-Kemp A.M."/>
            <person name="Babiker E."/>
            <person name="Staton M."/>
        </authorList>
    </citation>
    <scope>NUCLEOTIDE SEQUENCE [LARGE SCALE GENOMIC DNA]</scope>
    <source>
        <strain evidence="2">cv. NJ 8807/NJ 8810</strain>
        <tissue evidence="1">Young leaf</tissue>
    </source>
</reference>
<name>A0ACB7XNB1_9ERIC</name>
<protein>
    <submittedName>
        <fullName evidence="1">Uncharacterized protein</fullName>
    </submittedName>
</protein>
<accession>A0ACB7XNB1</accession>
<keyword evidence="2" id="KW-1185">Reference proteome</keyword>
<evidence type="ECO:0000313" key="1">
    <source>
        <dbReference type="EMBL" id="KAH7842392.1"/>
    </source>
</evidence>
<dbReference type="Proteomes" id="UP000828048">
    <property type="component" value="Chromosome 1"/>
</dbReference>